<feature type="region of interest" description="Disordered" evidence="1">
    <location>
        <begin position="351"/>
        <end position="370"/>
    </location>
</feature>
<dbReference type="Proteomes" id="UP001590951">
    <property type="component" value="Unassembled WGS sequence"/>
</dbReference>
<name>A0ABR4BF17_9LECA</name>
<evidence type="ECO:0000313" key="4">
    <source>
        <dbReference type="Proteomes" id="UP001590951"/>
    </source>
</evidence>
<feature type="signal peptide" evidence="2">
    <location>
        <begin position="1"/>
        <end position="19"/>
    </location>
</feature>
<evidence type="ECO:0000256" key="1">
    <source>
        <dbReference type="SAM" id="MobiDB-lite"/>
    </source>
</evidence>
<organism evidence="3 4">
    <name type="scientific">Lepraria finkii</name>
    <dbReference type="NCBI Taxonomy" id="1340010"/>
    <lineage>
        <taxon>Eukaryota</taxon>
        <taxon>Fungi</taxon>
        <taxon>Dikarya</taxon>
        <taxon>Ascomycota</taxon>
        <taxon>Pezizomycotina</taxon>
        <taxon>Lecanoromycetes</taxon>
        <taxon>OSLEUM clade</taxon>
        <taxon>Lecanoromycetidae</taxon>
        <taxon>Lecanorales</taxon>
        <taxon>Lecanorineae</taxon>
        <taxon>Stereocaulaceae</taxon>
        <taxon>Lepraria</taxon>
    </lineage>
</organism>
<accession>A0ABR4BF17</accession>
<comment type="caution">
    <text evidence="3">The sequence shown here is derived from an EMBL/GenBank/DDBJ whole genome shotgun (WGS) entry which is preliminary data.</text>
</comment>
<sequence>MSYLRAITTCAALLFSALALSDPVTVDLGNPSAFVTSTPANGLALPTGKNLALTKADNGDVDLYLGDGLVTDLGTALNDNCQDSNPECESSVQEVLLSGSYGLQSRAIGRALLVGGIVLAILAAKVIETWKVIQLSNSVDKAVPLHFNAAASEISSATANPTATAIVVETASGDSGMQVSVPNIPTSVATSTINTATLTTGVVVSIATDSANGHNLGDYVIDFKDPDALTWLQNKAESSTPCNSNKVKRDGFGCAPLAAMDAMAALEGPLANLLLIGPAQLPRFAANARNGDLARAVNAIFTTGRNVAALVNIPDPVLWALAEMFLYFFDDAINHAIAWAEEDFIPQSDLDVSSTSTTTATSGPCPTGKDQPACEDADCSGVNSVATCTAPGSNSKCSCAPLITPFVNNIDVAWLFGQQTILSSLVSMANNQPPPKPTPSCNNDGPAPLARDWAIGEVSIFCNENFQKLVTPNAPVTQNFAEGTQENFDDDVGQNTTFSISWNQACNDTLGPQSYSIQIDECNRNLNSTIDDCDSTGPSDGKHGGAVTQGCVVFGNQPQTHPAAAASSAAPTGARSSYCTSDADCTWRPCPIGPSTCDTFGAPTVNPEGLKTCDCRNEYPPVNVRGIRPAGHK</sequence>
<feature type="compositionally biased region" description="Low complexity" evidence="1">
    <location>
        <begin position="353"/>
        <end position="362"/>
    </location>
</feature>
<protein>
    <submittedName>
        <fullName evidence="3">Uncharacterized protein</fullName>
    </submittedName>
</protein>
<proteinExistence type="predicted"/>
<reference evidence="3 4" key="1">
    <citation type="submission" date="2024-09" db="EMBL/GenBank/DDBJ databases">
        <title>Rethinking Asexuality: The Enigmatic Case of Functional Sexual Genes in Lepraria (Stereocaulaceae).</title>
        <authorList>
            <person name="Doellman M."/>
            <person name="Sun Y."/>
            <person name="Barcenas-Pena A."/>
            <person name="Lumbsch H.T."/>
            <person name="Grewe F."/>
        </authorList>
    </citation>
    <scope>NUCLEOTIDE SEQUENCE [LARGE SCALE GENOMIC DNA]</scope>
    <source>
        <strain evidence="3 4">Grewe 0041</strain>
    </source>
</reference>
<keyword evidence="2" id="KW-0732">Signal</keyword>
<evidence type="ECO:0000313" key="3">
    <source>
        <dbReference type="EMBL" id="KAL2056437.1"/>
    </source>
</evidence>
<keyword evidence="4" id="KW-1185">Reference proteome</keyword>
<feature type="chain" id="PRO_5046699157" evidence="2">
    <location>
        <begin position="20"/>
        <end position="633"/>
    </location>
</feature>
<gene>
    <name evidence="3" type="ORF">ABVK25_003460</name>
</gene>
<dbReference type="EMBL" id="JBHFEH010000008">
    <property type="protein sequence ID" value="KAL2056437.1"/>
    <property type="molecule type" value="Genomic_DNA"/>
</dbReference>
<evidence type="ECO:0000256" key="2">
    <source>
        <dbReference type="SAM" id="SignalP"/>
    </source>
</evidence>